<gene>
    <name evidence="1" type="ORF">ACFFHW_11815</name>
</gene>
<dbReference type="Pfam" id="PF07751">
    <property type="entry name" value="Abi_2"/>
    <property type="match status" value="1"/>
</dbReference>
<dbReference type="InterPro" id="IPR011664">
    <property type="entry name" value="Abi_system_AbiD/AbiF-like"/>
</dbReference>
<accession>A0ABV6G4R2</accession>
<keyword evidence="2" id="KW-1185">Reference proteome</keyword>
<reference evidence="1 2" key="1">
    <citation type="submission" date="2024-09" db="EMBL/GenBank/DDBJ databases">
        <authorList>
            <person name="Sun Q."/>
            <person name="Mori K."/>
        </authorList>
    </citation>
    <scope>NUCLEOTIDE SEQUENCE [LARGE SCALE GENOMIC DNA]</scope>
    <source>
        <strain evidence="1 2">CCM 7415</strain>
    </source>
</reference>
<organism evidence="1 2">
    <name type="scientific">Kushneria aurantia</name>
    <dbReference type="NCBI Taxonomy" id="504092"/>
    <lineage>
        <taxon>Bacteria</taxon>
        <taxon>Pseudomonadati</taxon>
        <taxon>Pseudomonadota</taxon>
        <taxon>Gammaproteobacteria</taxon>
        <taxon>Oceanospirillales</taxon>
        <taxon>Halomonadaceae</taxon>
        <taxon>Kushneria</taxon>
    </lineage>
</organism>
<dbReference type="RefSeq" id="WP_380059727.1">
    <property type="nucleotide sequence ID" value="NZ_JBHLVX010000049.1"/>
</dbReference>
<proteinExistence type="predicted"/>
<protein>
    <submittedName>
        <fullName evidence="1">Abi family protein</fullName>
    </submittedName>
</protein>
<comment type="caution">
    <text evidence="1">The sequence shown here is derived from an EMBL/GenBank/DDBJ whole genome shotgun (WGS) entry which is preliminary data.</text>
</comment>
<name>A0ABV6G4R2_9GAMM</name>
<sequence>MRYEKPALSYADQLARLRERGMQVRDEARAEHYLAHLNYYRLAAYWLPYEADHGSHTFHPGTQFETVLDHYLFDRELRLLMLDAIERIEVSLRGHFAYQLGHRHGPHALSRPRCLQTPTGGTIGTGWPAFSRMCRVTVRCSSSTSAHITMSPCRPCGRWWRS</sequence>
<dbReference type="Proteomes" id="UP001589814">
    <property type="component" value="Unassembled WGS sequence"/>
</dbReference>
<evidence type="ECO:0000313" key="1">
    <source>
        <dbReference type="EMBL" id="MFC0268657.1"/>
    </source>
</evidence>
<evidence type="ECO:0000313" key="2">
    <source>
        <dbReference type="Proteomes" id="UP001589814"/>
    </source>
</evidence>
<dbReference type="EMBL" id="JBHLVX010000049">
    <property type="protein sequence ID" value="MFC0268657.1"/>
    <property type="molecule type" value="Genomic_DNA"/>
</dbReference>